<proteinExistence type="predicted"/>
<accession>A0A7I7KS07</accession>
<name>A0A7I7KS07_9MYCO</name>
<dbReference type="KEGG" id="mcoo:MCOO_09150"/>
<dbReference type="Proteomes" id="UP000465866">
    <property type="component" value="Chromosome"/>
</dbReference>
<dbReference type="EMBL" id="AP022569">
    <property type="protein sequence ID" value="BBX44900.1"/>
    <property type="molecule type" value="Genomic_DNA"/>
</dbReference>
<dbReference type="AlphaFoldDB" id="A0A7I7KS07"/>
<protein>
    <submittedName>
        <fullName evidence="1">Uncharacterized protein</fullName>
    </submittedName>
</protein>
<evidence type="ECO:0000313" key="1">
    <source>
        <dbReference type="EMBL" id="BBX44900.1"/>
    </source>
</evidence>
<evidence type="ECO:0000313" key="2">
    <source>
        <dbReference type="Proteomes" id="UP000465866"/>
    </source>
</evidence>
<keyword evidence="2" id="KW-1185">Reference proteome</keyword>
<organism evidence="1 2">
    <name type="scientific">Mycobacterium cookii</name>
    <dbReference type="NCBI Taxonomy" id="1775"/>
    <lineage>
        <taxon>Bacteria</taxon>
        <taxon>Bacillati</taxon>
        <taxon>Actinomycetota</taxon>
        <taxon>Actinomycetes</taxon>
        <taxon>Mycobacteriales</taxon>
        <taxon>Mycobacteriaceae</taxon>
        <taxon>Mycobacterium</taxon>
    </lineage>
</organism>
<sequence length="118" mass="12993">MTDAVGEWLGVCGDGALWAQPPTLVTIVSDINPTAARLHADPGRDVTVSRVVQTVTTPCRIRSFISSYCPVTWQKVKAIHALKSQGPALRYVTIEASDDRCSRRKPRCEQTAGTWIQR</sequence>
<gene>
    <name evidence="1" type="ORF">MCOO_09150</name>
</gene>
<reference evidence="1 2" key="1">
    <citation type="journal article" date="2019" name="Emerg. Microbes Infect.">
        <title>Comprehensive subspecies identification of 175 nontuberculous mycobacteria species based on 7547 genomic profiles.</title>
        <authorList>
            <person name="Matsumoto Y."/>
            <person name="Kinjo T."/>
            <person name="Motooka D."/>
            <person name="Nabeya D."/>
            <person name="Jung N."/>
            <person name="Uechi K."/>
            <person name="Horii T."/>
            <person name="Iida T."/>
            <person name="Fujita J."/>
            <person name="Nakamura S."/>
        </authorList>
    </citation>
    <scope>NUCLEOTIDE SEQUENCE [LARGE SCALE GENOMIC DNA]</scope>
    <source>
        <strain evidence="1 2">JCM 12404</strain>
    </source>
</reference>